<dbReference type="GeneID" id="9467357"/>
<evidence type="ECO:0000256" key="5">
    <source>
        <dbReference type="RuleBase" id="RU367124"/>
    </source>
</evidence>
<dbReference type="InterPro" id="IPR031825">
    <property type="entry name" value="RXLR"/>
</dbReference>
<dbReference type="Proteomes" id="UP000006643">
    <property type="component" value="Unassembled WGS sequence"/>
</dbReference>
<comment type="domain">
    <text evidence="5">The RxLR-dEER motif acts to carry the protein into the host cell cytoplasm through binding to cell surface phosphatidylinositol-3-phosphate.</text>
</comment>
<name>D0NZN1_PHYIT</name>
<dbReference type="KEGG" id="pif:PITG_18880"/>
<dbReference type="VEuPathDB" id="FungiDB:PITG_18880"/>
<evidence type="ECO:0000313" key="7">
    <source>
        <dbReference type="Proteomes" id="UP000006643"/>
    </source>
</evidence>
<keyword evidence="3 5" id="KW-0964">Secreted</keyword>
<feature type="signal peptide" evidence="5">
    <location>
        <begin position="1"/>
        <end position="23"/>
    </location>
</feature>
<sequence>MRVLATFVMAMVLLLAASSAVLTATTPDKLAKLMSTDLIENRQRDGVRFLRNQEGAELDDEERISIKNIGNFLKRIFSKEARKKHYLNKFKQADIESNLPNLAKKGGPNRLNDALQKLKKTGISEEQLKELESAAKGYSKEWFRKFGKLDPVRA</sequence>
<dbReference type="Pfam" id="PF16810">
    <property type="entry name" value="RXLR"/>
    <property type="match status" value="1"/>
</dbReference>
<evidence type="ECO:0000313" key="6">
    <source>
        <dbReference type="EMBL" id="EEY69596.1"/>
    </source>
</evidence>
<feature type="chain" id="PRO_5028514770" description="RxLR effector protein" evidence="5">
    <location>
        <begin position="24"/>
        <end position="154"/>
    </location>
</feature>
<evidence type="ECO:0000256" key="3">
    <source>
        <dbReference type="ARBA" id="ARBA00022525"/>
    </source>
</evidence>
<dbReference type="GO" id="GO:0005576">
    <property type="term" value="C:extracellular region"/>
    <property type="evidence" value="ECO:0007669"/>
    <property type="project" value="UniProtKB-SubCell"/>
</dbReference>
<protein>
    <recommendedName>
        <fullName evidence="5">RxLR effector protein</fullName>
    </recommendedName>
</protein>
<dbReference type="OMA" id="YSKEWFR"/>
<keyword evidence="4 5" id="KW-0732">Signal</keyword>
<proteinExistence type="inferred from homology"/>
<reference evidence="7" key="1">
    <citation type="journal article" date="2009" name="Nature">
        <title>Genome sequence and analysis of the Irish potato famine pathogen Phytophthora infestans.</title>
        <authorList>
            <consortium name="The Broad Institute Genome Sequencing Platform"/>
            <person name="Haas B.J."/>
            <person name="Kamoun S."/>
            <person name="Zody M.C."/>
            <person name="Jiang R.H."/>
            <person name="Handsaker R.E."/>
            <person name="Cano L.M."/>
            <person name="Grabherr M."/>
            <person name="Kodira C.D."/>
            <person name="Raffaele S."/>
            <person name="Torto-Alalibo T."/>
            <person name="Bozkurt T.O."/>
            <person name="Ah-Fong A.M."/>
            <person name="Alvarado L."/>
            <person name="Anderson V.L."/>
            <person name="Armstrong M.R."/>
            <person name="Avrova A."/>
            <person name="Baxter L."/>
            <person name="Beynon J."/>
            <person name="Boevink P.C."/>
            <person name="Bollmann S.R."/>
            <person name="Bos J.I."/>
            <person name="Bulone V."/>
            <person name="Cai G."/>
            <person name="Cakir C."/>
            <person name="Carrington J.C."/>
            <person name="Chawner M."/>
            <person name="Conti L."/>
            <person name="Costanzo S."/>
            <person name="Ewan R."/>
            <person name="Fahlgren N."/>
            <person name="Fischbach M.A."/>
            <person name="Fugelstad J."/>
            <person name="Gilroy E.M."/>
            <person name="Gnerre S."/>
            <person name="Green P.J."/>
            <person name="Grenville-Briggs L.J."/>
            <person name="Griffith J."/>
            <person name="Grunwald N.J."/>
            <person name="Horn K."/>
            <person name="Horner N.R."/>
            <person name="Hu C.H."/>
            <person name="Huitema E."/>
            <person name="Jeong D.H."/>
            <person name="Jones A.M."/>
            <person name="Jones J.D."/>
            <person name="Jones R.W."/>
            <person name="Karlsson E.K."/>
            <person name="Kunjeti S.G."/>
            <person name="Lamour K."/>
            <person name="Liu Z."/>
            <person name="Ma L."/>
            <person name="Maclean D."/>
            <person name="Chibucos M.C."/>
            <person name="McDonald H."/>
            <person name="McWalters J."/>
            <person name="Meijer H.J."/>
            <person name="Morgan W."/>
            <person name="Morris P.F."/>
            <person name="Munro C.A."/>
            <person name="O'Neill K."/>
            <person name="Ospina-Giraldo M."/>
            <person name="Pinzon A."/>
            <person name="Pritchard L."/>
            <person name="Ramsahoye B."/>
            <person name="Ren Q."/>
            <person name="Restrepo S."/>
            <person name="Roy S."/>
            <person name="Sadanandom A."/>
            <person name="Savidor A."/>
            <person name="Schornack S."/>
            <person name="Schwartz D.C."/>
            <person name="Schumann U.D."/>
            <person name="Schwessinger B."/>
            <person name="Seyer L."/>
            <person name="Sharpe T."/>
            <person name="Silvar C."/>
            <person name="Song J."/>
            <person name="Studholme D.J."/>
            <person name="Sykes S."/>
            <person name="Thines M."/>
            <person name="van de Vondervoort P.J."/>
            <person name="Phuntumart V."/>
            <person name="Wawra S."/>
            <person name="Weide R."/>
            <person name="Win J."/>
            <person name="Young C."/>
            <person name="Zhou S."/>
            <person name="Fry W."/>
            <person name="Meyers B.C."/>
            <person name="van West P."/>
            <person name="Ristaino J."/>
            <person name="Govers F."/>
            <person name="Birch P.R."/>
            <person name="Whisson S.C."/>
            <person name="Judelson H.S."/>
            <person name="Nusbaum C."/>
        </authorList>
    </citation>
    <scope>NUCLEOTIDE SEQUENCE [LARGE SCALE GENOMIC DNA]</scope>
    <source>
        <strain evidence="7">T30-4</strain>
    </source>
</reference>
<dbReference type="HOGENOM" id="CLU_149658_0_0_1"/>
<accession>D0NZN1</accession>
<gene>
    <name evidence="6" type="ORF">PITG_18880</name>
</gene>
<comment type="similarity">
    <text evidence="2 5">Belongs to the RxLR effector family.</text>
</comment>
<evidence type="ECO:0000256" key="2">
    <source>
        <dbReference type="ARBA" id="ARBA00010400"/>
    </source>
</evidence>
<evidence type="ECO:0000256" key="4">
    <source>
        <dbReference type="ARBA" id="ARBA00022729"/>
    </source>
</evidence>
<dbReference type="OrthoDB" id="113797at2759"/>
<dbReference type="EMBL" id="DS028203">
    <property type="protein sequence ID" value="EEY69596.1"/>
    <property type="molecule type" value="Genomic_DNA"/>
</dbReference>
<comment type="subcellular location">
    <subcellularLocation>
        <location evidence="1 5">Secreted</location>
    </subcellularLocation>
</comment>
<dbReference type="eggNOG" id="ENOG502RGV8">
    <property type="taxonomic scope" value="Eukaryota"/>
</dbReference>
<comment type="function">
    <text evidence="5">Effector that suppresses plant defense responses during pathogen infection.</text>
</comment>
<dbReference type="InParanoid" id="D0NZN1"/>
<keyword evidence="7" id="KW-1185">Reference proteome</keyword>
<dbReference type="RefSeq" id="XP_002997157.1">
    <property type="nucleotide sequence ID" value="XM_002997111.1"/>
</dbReference>
<organism evidence="6 7">
    <name type="scientific">Phytophthora infestans (strain T30-4)</name>
    <name type="common">Potato late blight agent</name>
    <dbReference type="NCBI Taxonomy" id="403677"/>
    <lineage>
        <taxon>Eukaryota</taxon>
        <taxon>Sar</taxon>
        <taxon>Stramenopiles</taxon>
        <taxon>Oomycota</taxon>
        <taxon>Peronosporomycetes</taxon>
        <taxon>Peronosporales</taxon>
        <taxon>Peronosporaceae</taxon>
        <taxon>Phytophthora</taxon>
    </lineage>
</organism>
<evidence type="ECO:0000256" key="1">
    <source>
        <dbReference type="ARBA" id="ARBA00004613"/>
    </source>
</evidence>
<dbReference type="AlphaFoldDB" id="D0NZN1"/>